<keyword evidence="1" id="KW-0812">Transmembrane</keyword>
<dbReference type="RefSeq" id="WP_348717797.1">
    <property type="nucleotide sequence ID" value="NZ_CAXJIO010000013.1"/>
</dbReference>
<evidence type="ECO:0000256" key="1">
    <source>
        <dbReference type="SAM" id="Phobius"/>
    </source>
</evidence>
<feature type="transmembrane region" description="Helical" evidence="1">
    <location>
        <begin position="72"/>
        <end position="92"/>
    </location>
</feature>
<feature type="transmembrane region" description="Helical" evidence="1">
    <location>
        <begin position="12"/>
        <end position="31"/>
    </location>
</feature>
<accession>A0ABP1F5L9</accession>
<gene>
    <name evidence="2" type="ORF">T190423A01A_40190</name>
</gene>
<comment type="caution">
    <text evidence="2">The sequence shown here is derived from an EMBL/GenBank/DDBJ whole genome shotgun (WGS) entry which is preliminary data.</text>
</comment>
<evidence type="ECO:0000313" key="2">
    <source>
        <dbReference type="EMBL" id="CAL2103597.1"/>
    </source>
</evidence>
<feature type="transmembrane region" description="Helical" evidence="1">
    <location>
        <begin position="98"/>
        <end position="118"/>
    </location>
</feature>
<feature type="transmembrane region" description="Helical" evidence="1">
    <location>
        <begin position="37"/>
        <end position="60"/>
    </location>
</feature>
<keyword evidence="3" id="KW-1185">Reference proteome</keyword>
<proteinExistence type="predicted"/>
<keyword evidence="1" id="KW-0472">Membrane</keyword>
<keyword evidence="1" id="KW-1133">Transmembrane helix</keyword>
<sequence length="125" mass="14759">MKTSYMIINYVNYVFTFLFLMLLFLGGVMQIDDANALSLYVAFFLGVFQLTIAVLTLIIWRRLEQDCRKYLMTYLSLVILYFVMWFVLAEFFRGLDKVVLIFLVPPPILLSVFFTYLLHKITLVL</sequence>
<dbReference type="Proteomes" id="UP001497527">
    <property type="component" value="Unassembled WGS sequence"/>
</dbReference>
<dbReference type="EMBL" id="CAXJIO010000013">
    <property type="protein sequence ID" value="CAL2103597.1"/>
    <property type="molecule type" value="Genomic_DNA"/>
</dbReference>
<protein>
    <submittedName>
        <fullName evidence="2">Uncharacterized protein</fullName>
    </submittedName>
</protein>
<evidence type="ECO:0000313" key="3">
    <source>
        <dbReference type="Proteomes" id="UP001497527"/>
    </source>
</evidence>
<organism evidence="2 3">
    <name type="scientific">Tenacibaculum polynesiense</name>
    <dbReference type="NCBI Taxonomy" id="3137857"/>
    <lineage>
        <taxon>Bacteria</taxon>
        <taxon>Pseudomonadati</taxon>
        <taxon>Bacteroidota</taxon>
        <taxon>Flavobacteriia</taxon>
        <taxon>Flavobacteriales</taxon>
        <taxon>Flavobacteriaceae</taxon>
        <taxon>Tenacibaculum</taxon>
    </lineage>
</organism>
<reference evidence="2 3" key="1">
    <citation type="submission" date="2024-05" db="EMBL/GenBank/DDBJ databases">
        <authorList>
            <person name="Duchaud E."/>
        </authorList>
    </citation>
    <scope>NUCLEOTIDE SEQUENCE [LARGE SCALE GENOMIC DNA]</scope>
    <source>
        <strain evidence="2">Ena-SAMPLE-TAB-13-05-2024-13:56:06:370-140308</strain>
    </source>
</reference>
<name>A0ABP1F5L9_9FLAO</name>